<reference evidence="2" key="1">
    <citation type="submission" date="2022-08" db="EMBL/GenBank/DDBJ databases">
        <title>A Global Phylogenomic Analysis of the Shiitake Genus Lentinula.</title>
        <authorList>
            <consortium name="DOE Joint Genome Institute"/>
            <person name="Sierra-Patev S."/>
            <person name="Min B."/>
            <person name="Naranjo-Ortiz M."/>
            <person name="Looney B."/>
            <person name="Konkel Z."/>
            <person name="Slot J.C."/>
            <person name="Sakamoto Y."/>
            <person name="Steenwyk J.L."/>
            <person name="Rokas A."/>
            <person name="Carro J."/>
            <person name="Camarero S."/>
            <person name="Ferreira P."/>
            <person name="Molpeceres G."/>
            <person name="Ruiz-Duenas F.J."/>
            <person name="Serrano A."/>
            <person name="Henrissat B."/>
            <person name="Drula E."/>
            <person name="Hughes K.W."/>
            <person name="Mata J.L."/>
            <person name="Ishikawa N.K."/>
            <person name="Vargas-Isla R."/>
            <person name="Ushijima S."/>
            <person name="Smith C.A."/>
            <person name="Ahrendt S."/>
            <person name="Andreopoulos W."/>
            <person name="He G."/>
            <person name="Labutti K."/>
            <person name="Lipzen A."/>
            <person name="Ng V."/>
            <person name="Riley R."/>
            <person name="Sandor L."/>
            <person name="Barry K."/>
            <person name="Martinez A.T."/>
            <person name="Xiao Y."/>
            <person name="Gibbons J.G."/>
            <person name="Terashima K."/>
            <person name="Grigoriev I.V."/>
            <person name="Hibbett D.S."/>
        </authorList>
    </citation>
    <scope>NUCLEOTIDE SEQUENCE</scope>
    <source>
        <strain evidence="2">RHP3577 ss4</strain>
    </source>
</reference>
<organism evidence="2 3">
    <name type="scientific">Lentinula lateritia</name>
    <dbReference type="NCBI Taxonomy" id="40482"/>
    <lineage>
        <taxon>Eukaryota</taxon>
        <taxon>Fungi</taxon>
        <taxon>Dikarya</taxon>
        <taxon>Basidiomycota</taxon>
        <taxon>Agaricomycotina</taxon>
        <taxon>Agaricomycetes</taxon>
        <taxon>Agaricomycetidae</taxon>
        <taxon>Agaricales</taxon>
        <taxon>Marasmiineae</taxon>
        <taxon>Omphalotaceae</taxon>
        <taxon>Lentinula</taxon>
    </lineage>
</organism>
<dbReference type="Proteomes" id="UP001150217">
    <property type="component" value="Unassembled WGS sequence"/>
</dbReference>
<feature type="transmembrane region" description="Helical" evidence="1">
    <location>
        <begin position="6"/>
        <end position="26"/>
    </location>
</feature>
<dbReference type="EMBL" id="JANVFT010000079">
    <property type="protein sequence ID" value="KAJ4473910.1"/>
    <property type="molecule type" value="Genomic_DNA"/>
</dbReference>
<evidence type="ECO:0000313" key="3">
    <source>
        <dbReference type="Proteomes" id="UP001150217"/>
    </source>
</evidence>
<protein>
    <submittedName>
        <fullName evidence="2">Uncharacterized protein</fullName>
    </submittedName>
</protein>
<accession>A0ABQ8V4G0</accession>
<keyword evidence="1" id="KW-0812">Transmembrane</keyword>
<evidence type="ECO:0000256" key="1">
    <source>
        <dbReference type="SAM" id="Phobius"/>
    </source>
</evidence>
<sequence>MRIGGLRLAILFGLAGFSYTPLYLCVGKMGLKDENRNFCSKCYHGQCRMHVPSKMVTDEYRFSGFIFGLTKYHYVDCSMVSQQVVLQNPYAYAVFFAITRSSHAFPPLPYLNELLRAAGKVIPERKA</sequence>
<proteinExistence type="predicted"/>
<evidence type="ECO:0000313" key="2">
    <source>
        <dbReference type="EMBL" id="KAJ4473910.1"/>
    </source>
</evidence>
<keyword evidence="1" id="KW-1133">Transmembrane helix</keyword>
<gene>
    <name evidence="2" type="ORF">C8R41DRAFT_562094</name>
</gene>
<keyword evidence="3" id="KW-1185">Reference proteome</keyword>
<name>A0ABQ8V4G0_9AGAR</name>
<comment type="caution">
    <text evidence="2">The sequence shown here is derived from an EMBL/GenBank/DDBJ whole genome shotgun (WGS) entry which is preliminary data.</text>
</comment>
<keyword evidence="1" id="KW-0472">Membrane</keyword>